<dbReference type="AlphaFoldDB" id="A0A316FWL7"/>
<dbReference type="OrthoDB" id="564897at2"/>
<evidence type="ECO:0000313" key="1">
    <source>
        <dbReference type="EMBL" id="PWK51990.1"/>
    </source>
</evidence>
<dbReference type="EMBL" id="QGGU01000005">
    <property type="protein sequence ID" value="PWK51990.1"/>
    <property type="molecule type" value="Genomic_DNA"/>
</dbReference>
<name>A0A316FWL7_9GAMM</name>
<proteinExistence type="predicted"/>
<dbReference type="RefSeq" id="WP_109763364.1">
    <property type="nucleotide sequence ID" value="NZ_QGGU01000005.1"/>
</dbReference>
<protein>
    <submittedName>
        <fullName evidence="1">Uncharacterized protein</fullName>
    </submittedName>
</protein>
<dbReference type="Proteomes" id="UP000245790">
    <property type="component" value="Unassembled WGS sequence"/>
</dbReference>
<organism evidence="1 2">
    <name type="scientific">Pleionea mediterranea</name>
    <dbReference type="NCBI Taxonomy" id="523701"/>
    <lineage>
        <taxon>Bacteria</taxon>
        <taxon>Pseudomonadati</taxon>
        <taxon>Pseudomonadota</taxon>
        <taxon>Gammaproteobacteria</taxon>
        <taxon>Oceanospirillales</taxon>
        <taxon>Pleioneaceae</taxon>
        <taxon>Pleionea</taxon>
    </lineage>
</organism>
<reference evidence="1 2" key="1">
    <citation type="submission" date="2018-05" db="EMBL/GenBank/DDBJ databases">
        <title>Genomic Encyclopedia of Type Strains, Phase IV (KMG-IV): sequencing the most valuable type-strain genomes for metagenomic binning, comparative biology and taxonomic classification.</title>
        <authorList>
            <person name="Goeker M."/>
        </authorList>
    </citation>
    <scope>NUCLEOTIDE SEQUENCE [LARGE SCALE GENOMIC DNA]</scope>
    <source>
        <strain evidence="1 2">DSM 25350</strain>
    </source>
</reference>
<gene>
    <name evidence="1" type="ORF">C8D97_105307</name>
</gene>
<comment type="caution">
    <text evidence="1">The sequence shown here is derived from an EMBL/GenBank/DDBJ whole genome shotgun (WGS) entry which is preliminary data.</text>
</comment>
<sequence length="63" mass="7120">MNQDFFRIYKNALSANFCNDLITKFEASESKVEGRVGNGTPEGMVSQKIKQTTELYLSVKDKV</sequence>
<evidence type="ECO:0000313" key="2">
    <source>
        <dbReference type="Proteomes" id="UP000245790"/>
    </source>
</evidence>
<accession>A0A316FWL7</accession>
<keyword evidence="2" id="KW-1185">Reference proteome</keyword>